<dbReference type="SUPFAM" id="SSF53098">
    <property type="entry name" value="Ribonuclease H-like"/>
    <property type="match status" value="1"/>
</dbReference>
<dbReference type="Gene3D" id="3.30.420.10">
    <property type="entry name" value="Ribonuclease H-like superfamily/Ribonuclease H"/>
    <property type="match status" value="2"/>
</dbReference>
<dbReference type="GO" id="GO:0000175">
    <property type="term" value="F:3'-5'-RNA exonuclease activity"/>
    <property type="evidence" value="ECO:0007669"/>
    <property type="project" value="TreeGrafter"/>
</dbReference>
<organism evidence="2 3">
    <name type="scientific">Trypanosoma equiperdum</name>
    <dbReference type="NCBI Taxonomy" id="5694"/>
    <lineage>
        <taxon>Eukaryota</taxon>
        <taxon>Discoba</taxon>
        <taxon>Euglenozoa</taxon>
        <taxon>Kinetoplastea</taxon>
        <taxon>Metakinetoplastina</taxon>
        <taxon>Trypanosomatida</taxon>
        <taxon>Trypanosomatidae</taxon>
        <taxon>Trypanosoma</taxon>
    </lineage>
</organism>
<keyword evidence="3" id="KW-1185">Reference proteome</keyword>
<protein>
    <submittedName>
        <fullName evidence="2">Poly(A)-specific ribonuclease PARN-2</fullName>
    </submittedName>
</protein>
<dbReference type="Pfam" id="PF04857">
    <property type="entry name" value="CAF1"/>
    <property type="match status" value="1"/>
</dbReference>
<dbReference type="InterPro" id="IPR012337">
    <property type="entry name" value="RNaseH-like_sf"/>
</dbReference>
<dbReference type="InterPro" id="IPR036397">
    <property type="entry name" value="RNaseH_sf"/>
</dbReference>
<reference evidence="2" key="1">
    <citation type="submission" date="2016-09" db="EMBL/GenBank/DDBJ databases">
        <authorList>
            <person name="Hebert L."/>
            <person name="Moumen B."/>
        </authorList>
    </citation>
    <scope>NUCLEOTIDE SEQUENCE [LARGE SCALE GENOMIC DNA]</scope>
    <source>
        <strain evidence="2">OVI</strain>
    </source>
</reference>
<comment type="similarity">
    <text evidence="1">Belongs to the CAF1 family.</text>
</comment>
<evidence type="ECO:0000313" key="2">
    <source>
        <dbReference type="EMBL" id="SCU70118.1"/>
    </source>
</evidence>
<dbReference type="VEuPathDB" id="TriTrypDB:TEOVI_000168700"/>
<accession>A0A1G4IDI9</accession>
<dbReference type="Proteomes" id="UP000195570">
    <property type="component" value="Unassembled WGS sequence"/>
</dbReference>
<evidence type="ECO:0000313" key="3">
    <source>
        <dbReference type="Proteomes" id="UP000195570"/>
    </source>
</evidence>
<dbReference type="GO" id="GO:0003723">
    <property type="term" value="F:RNA binding"/>
    <property type="evidence" value="ECO:0007669"/>
    <property type="project" value="TreeGrafter"/>
</dbReference>
<dbReference type="AlphaFoldDB" id="A0A1G4IDI9"/>
<dbReference type="GeneID" id="92375627"/>
<dbReference type="EMBL" id="CZPT02001358">
    <property type="protein sequence ID" value="SCU70118.1"/>
    <property type="molecule type" value="Genomic_DNA"/>
</dbReference>
<evidence type="ECO:0000256" key="1">
    <source>
        <dbReference type="ARBA" id="ARBA00008372"/>
    </source>
</evidence>
<dbReference type="InterPro" id="IPR051181">
    <property type="entry name" value="CAF1_poly(A)_ribonucleases"/>
</dbReference>
<sequence length="509" mass="58378">MDVDKYNCSVVFDDFKVSIEQCDFYALDQEMTGVDNGERPQSGTMSLTELYQVSRDVVNRYIAFQLGVTVFKRVDGGYEVKPYNFYLLKSVGDFVVNIESLKFLADNHMDFQRWLVTGMPYCGKVDTGLLGDEGGSVSSLRRGLSEYLVSRIKKWYNSPLARDGECITFKTVICEEIERLTLSKLKEEQVFVSFEYDKSRCIGSPVSLTVHRGTSHFASGQGKEKATPDLEPIKVCGFQHFWKCLTDCKKPIVGHNFWLDIMFMVQMHEGPLPEDYDTYKRLVHQLFPCVYDTKTLGREVIINNLSESFCLKDLYDRCLASRLKLGRAPEFFFPPGFGRYDPDSLESECKAHEAGYDSYMTGVAFSICRDLYCSGENSTLDKWRNIVSVYGSNYYMNVNGKDSLRRSATFVVEFREEIEYPFGELLLCRDDAFTNVDRDVELLPRDCIISYDNKGLCRTIIVVFEDDISEDEVQTRIANSARRWSEVTKEANAYNIVFPEILSVYRLSG</sequence>
<dbReference type="RefSeq" id="XP_067080991.1">
    <property type="nucleotide sequence ID" value="XM_067224890.1"/>
</dbReference>
<dbReference type="InterPro" id="IPR006941">
    <property type="entry name" value="RNase_CAF1"/>
</dbReference>
<comment type="caution">
    <text evidence="2">The sequence shown here is derived from an EMBL/GenBank/DDBJ whole genome shotgun (WGS) entry which is preliminary data.</text>
</comment>
<dbReference type="PANTHER" id="PTHR15092">
    <property type="entry name" value="POLY A -SPECIFIC RIBONUCLEASE/TARGET OF EGR1, MEMBER 1"/>
    <property type="match status" value="1"/>
</dbReference>
<dbReference type="PANTHER" id="PTHR15092:SF22">
    <property type="entry name" value="POLY(A)-SPECIFIC RIBONUCLEASE PNLDC1"/>
    <property type="match status" value="1"/>
</dbReference>
<proteinExistence type="inferred from homology"/>
<name>A0A1G4IDI9_TRYEQ</name>
<gene>
    <name evidence="2" type="ORF">TEOVI_000168700</name>
</gene>